<proteinExistence type="predicted"/>
<dbReference type="Proteomes" id="UP001057402">
    <property type="component" value="Chromosome 3"/>
</dbReference>
<comment type="caution">
    <text evidence="1">The sequence shown here is derived from an EMBL/GenBank/DDBJ whole genome shotgun (WGS) entry which is preliminary data.</text>
</comment>
<evidence type="ECO:0000313" key="2">
    <source>
        <dbReference type="Proteomes" id="UP001057402"/>
    </source>
</evidence>
<name>A0ACB9RQA4_9MYRT</name>
<organism evidence="1 2">
    <name type="scientific">Melastoma candidum</name>
    <dbReference type="NCBI Taxonomy" id="119954"/>
    <lineage>
        <taxon>Eukaryota</taxon>
        <taxon>Viridiplantae</taxon>
        <taxon>Streptophyta</taxon>
        <taxon>Embryophyta</taxon>
        <taxon>Tracheophyta</taxon>
        <taxon>Spermatophyta</taxon>
        <taxon>Magnoliopsida</taxon>
        <taxon>eudicotyledons</taxon>
        <taxon>Gunneridae</taxon>
        <taxon>Pentapetalae</taxon>
        <taxon>rosids</taxon>
        <taxon>malvids</taxon>
        <taxon>Myrtales</taxon>
        <taxon>Melastomataceae</taxon>
        <taxon>Melastomatoideae</taxon>
        <taxon>Melastomateae</taxon>
        <taxon>Melastoma</taxon>
    </lineage>
</organism>
<reference evidence="2" key="1">
    <citation type="journal article" date="2023" name="Front. Plant Sci.">
        <title>Chromosomal-level genome assembly of Melastoma candidum provides insights into trichome evolution.</title>
        <authorList>
            <person name="Zhong Y."/>
            <person name="Wu W."/>
            <person name="Sun C."/>
            <person name="Zou P."/>
            <person name="Liu Y."/>
            <person name="Dai S."/>
            <person name="Zhou R."/>
        </authorList>
    </citation>
    <scope>NUCLEOTIDE SEQUENCE [LARGE SCALE GENOMIC DNA]</scope>
</reference>
<sequence>MATGASDGMFMRNVYDGCIGGGDWEVVRRPYHKNCGCALHKSQGSCSHVDGRRKKVSYPIRRSWSEGTLALSAAAAAAGPHQAGSPSSSPAAGNAQLRRSRIGSMDFEKEGCFGEN</sequence>
<gene>
    <name evidence="1" type="ORF">MLD38_006776</name>
</gene>
<keyword evidence="2" id="KW-1185">Reference proteome</keyword>
<dbReference type="EMBL" id="CM042882">
    <property type="protein sequence ID" value="KAI4380603.1"/>
    <property type="molecule type" value="Genomic_DNA"/>
</dbReference>
<evidence type="ECO:0000313" key="1">
    <source>
        <dbReference type="EMBL" id="KAI4380603.1"/>
    </source>
</evidence>
<accession>A0ACB9RQA4</accession>
<protein>
    <submittedName>
        <fullName evidence="1">Uncharacterized protein</fullName>
    </submittedName>
</protein>